<dbReference type="Proteomes" id="UP001529510">
    <property type="component" value="Unassembled WGS sequence"/>
</dbReference>
<dbReference type="FunFam" id="2.60.40.10:FF:001607">
    <property type="entry name" value="Leukocyte immune-type receptor TS32.15 L2.5a"/>
    <property type="match status" value="1"/>
</dbReference>
<dbReference type="InterPro" id="IPR050488">
    <property type="entry name" value="Ig_Fc_receptor"/>
</dbReference>
<dbReference type="SMART" id="SM00409">
    <property type="entry name" value="IG"/>
    <property type="match status" value="1"/>
</dbReference>
<evidence type="ECO:0000256" key="2">
    <source>
        <dbReference type="ARBA" id="ARBA00023157"/>
    </source>
</evidence>
<dbReference type="AlphaFoldDB" id="A0ABD0MHG6"/>
<dbReference type="Gene3D" id="2.60.40.10">
    <property type="entry name" value="Immunoglobulins"/>
    <property type="match status" value="1"/>
</dbReference>
<dbReference type="InterPro" id="IPR036179">
    <property type="entry name" value="Ig-like_dom_sf"/>
</dbReference>
<dbReference type="InterPro" id="IPR003598">
    <property type="entry name" value="Ig_sub2"/>
</dbReference>
<protein>
    <recommendedName>
        <fullName evidence="3">Ig-like domain-containing protein</fullName>
    </recommendedName>
</protein>
<dbReference type="InterPro" id="IPR007110">
    <property type="entry name" value="Ig-like_dom"/>
</dbReference>
<dbReference type="Pfam" id="PF13895">
    <property type="entry name" value="Ig_2"/>
    <property type="match status" value="1"/>
</dbReference>
<accession>A0ABD0MHG6</accession>
<dbReference type="SUPFAM" id="SSF48726">
    <property type="entry name" value="Immunoglobulin"/>
    <property type="match status" value="1"/>
</dbReference>
<evidence type="ECO:0000256" key="1">
    <source>
        <dbReference type="ARBA" id="ARBA00022729"/>
    </source>
</evidence>
<name>A0ABD0MHG6_CIRMR</name>
<evidence type="ECO:0000259" key="3">
    <source>
        <dbReference type="PROSITE" id="PS50835"/>
    </source>
</evidence>
<dbReference type="PROSITE" id="PS50835">
    <property type="entry name" value="IG_LIKE"/>
    <property type="match status" value="1"/>
</dbReference>
<feature type="non-terminal residue" evidence="4">
    <location>
        <position position="143"/>
    </location>
</feature>
<dbReference type="SMART" id="SM00408">
    <property type="entry name" value="IGc2"/>
    <property type="match status" value="1"/>
</dbReference>
<dbReference type="PANTHER" id="PTHR11481:SF64">
    <property type="entry name" value="FC RECEPTOR-LIKE PROTEIN 4"/>
    <property type="match status" value="1"/>
</dbReference>
<keyword evidence="5" id="KW-1185">Reference proteome</keyword>
<sequence length="143" mass="16228">MWDSQLDGQFTGKKTQTLNPLMQQLKQSSLYQCRAQRGEYYSEFSNTAEITVEVRPKAVVHVHPDENVFRGEKVTLTCHIQQKGDWQYSWNKEENQVSSARQDQKYIIPSVASSHSGLYSCKGTQSKAPTYSQMSDGVTLTVS</sequence>
<proteinExistence type="predicted"/>
<dbReference type="InterPro" id="IPR013783">
    <property type="entry name" value="Ig-like_fold"/>
</dbReference>
<evidence type="ECO:0000313" key="5">
    <source>
        <dbReference type="Proteomes" id="UP001529510"/>
    </source>
</evidence>
<evidence type="ECO:0000313" key="4">
    <source>
        <dbReference type="EMBL" id="KAL0149269.1"/>
    </source>
</evidence>
<organism evidence="4 5">
    <name type="scientific">Cirrhinus mrigala</name>
    <name type="common">Mrigala</name>
    <dbReference type="NCBI Taxonomy" id="683832"/>
    <lineage>
        <taxon>Eukaryota</taxon>
        <taxon>Metazoa</taxon>
        <taxon>Chordata</taxon>
        <taxon>Craniata</taxon>
        <taxon>Vertebrata</taxon>
        <taxon>Euteleostomi</taxon>
        <taxon>Actinopterygii</taxon>
        <taxon>Neopterygii</taxon>
        <taxon>Teleostei</taxon>
        <taxon>Ostariophysi</taxon>
        <taxon>Cypriniformes</taxon>
        <taxon>Cyprinidae</taxon>
        <taxon>Labeoninae</taxon>
        <taxon>Labeonini</taxon>
        <taxon>Cirrhinus</taxon>
    </lineage>
</organism>
<feature type="domain" description="Ig-like" evidence="3">
    <location>
        <begin position="56"/>
        <end position="141"/>
    </location>
</feature>
<dbReference type="EMBL" id="JAMKFB020000485">
    <property type="protein sequence ID" value="KAL0149269.1"/>
    <property type="molecule type" value="Genomic_DNA"/>
</dbReference>
<keyword evidence="2" id="KW-1015">Disulfide bond</keyword>
<dbReference type="PANTHER" id="PTHR11481">
    <property type="entry name" value="IMMUNOGLOBULIN FC RECEPTOR"/>
    <property type="match status" value="1"/>
</dbReference>
<gene>
    <name evidence="4" type="ORF">M9458_055503</name>
</gene>
<keyword evidence="1" id="KW-0732">Signal</keyword>
<dbReference type="InterPro" id="IPR003599">
    <property type="entry name" value="Ig_sub"/>
</dbReference>
<reference evidence="4 5" key="1">
    <citation type="submission" date="2024-05" db="EMBL/GenBank/DDBJ databases">
        <title>Genome sequencing and assembly of Indian major carp, Cirrhinus mrigala (Hamilton, 1822).</title>
        <authorList>
            <person name="Mohindra V."/>
            <person name="Chowdhury L.M."/>
            <person name="Lal K."/>
            <person name="Jena J.K."/>
        </authorList>
    </citation>
    <scope>NUCLEOTIDE SEQUENCE [LARGE SCALE GENOMIC DNA]</scope>
    <source>
        <strain evidence="4">CM1030</strain>
        <tissue evidence="4">Blood</tissue>
    </source>
</reference>
<comment type="caution">
    <text evidence="4">The sequence shown here is derived from an EMBL/GenBank/DDBJ whole genome shotgun (WGS) entry which is preliminary data.</text>
</comment>